<dbReference type="EMBL" id="BBSA01000034">
    <property type="protein sequence ID" value="GAM66078.1"/>
    <property type="molecule type" value="Genomic_DNA"/>
</dbReference>
<protein>
    <submittedName>
        <fullName evidence="1">Uncharacterized protein</fullName>
    </submittedName>
</protein>
<comment type="caution">
    <text evidence="1">The sequence shown here is derived from an EMBL/GenBank/DDBJ whole genome shotgun (WGS) entry which is preliminary data.</text>
</comment>
<accession>A0A0B8PSK9</accession>
<name>A0A0B8PSK9_9VIBR</name>
<dbReference type="Proteomes" id="UP000031670">
    <property type="component" value="Unassembled WGS sequence"/>
</dbReference>
<gene>
    <name evidence="1" type="ORF">JCM19232_1590</name>
</gene>
<reference evidence="1 2" key="1">
    <citation type="submission" date="2015-01" db="EMBL/GenBank/DDBJ databases">
        <title>Vibrio sp. C5 JCM 19232 whole genome shotgun sequence.</title>
        <authorList>
            <person name="Sawabe T."/>
            <person name="Meirelles P."/>
            <person name="Feng G."/>
            <person name="Sayaka M."/>
            <person name="Hattori M."/>
            <person name="Ohkuma M."/>
        </authorList>
    </citation>
    <scope>NUCLEOTIDE SEQUENCE [LARGE SCALE GENOMIC DNA]</scope>
    <source>
        <strain evidence="1 2">JCM19232</strain>
    </source>
</reference>
<sequence length="50" mass="5768">MAPVSLLIQTERAQALVADLKAREEFAIEVKEHNQQQLHFLLHPHTSHLK</sequence>
<reference evidence="1 2" key="2">
    <citation type="submission" date="2015-01" db="EMBL/GenBank/DDBJ databases">
        <authorList>
            <consortium name="NBRP consortium"/>
            <person name="Sawabe T."/>
            <person name="Meirelles P."/>
            <person name="Feng G."/>
            <person name="Sayaka M."/>
            <person name="Hattori M."/>
            <person name="Ohkuma M."/>
        </authorList>
    </citation>
    <scope>NUCLEOTIDE SEQUENCE [LARGE SCALE GENOMIC DNA]</scope>
    <source>
        <strain evidence="1 2">JCM19232</strain>
    </source>
</reference>
<evidence type="ECO:0000313" key="1">
    <source>
        <dbReference type="EMBL" id="GAM66078.1"/>
    </source>
</evidence>
<dbReference type="AlphaFoldDB" id="A0A0B8PSK9"/>
<evidence type="ECO:0000313" key="2">
    <source>
        <dbReference type="Proteomes" id="UP000031670"/>
    </source>
</evidence>
<proteinExistence type="predicted"/>
<organism evidence="1 2">
    <name type="scientific">Vibrio ishigakensis</name>
    <dbReference type="NCBI Taxonomy" id="1481914"/>
    <lineage>
        <taxon>Bacteria</taxon>
        <taxon>Pseudomonadati</taxon>
        <taxon>Pseudomonadota</taxon>
        <taxon>Gammaproteobacteria</taxon>
        <taxon>Vibrionales</taxon>
        <taxon>Vibrionaceae</taxon>
        <taxon>Vibrio</taxon>
    </lineage>
</organism>